<dbReference type="AlphaFoldDB" id="V7BH32"/>
<proteinExistence type="predicted"/>
<organism evidence="1 2">
    <name type="scientific">Phaseolus vulgaris</name>
    <name type="common">Kidney bean</name>
    <name type="synonym">French bean</name>
    <dbReference type="NCBI Taxonomy" id="3885"/>
    <lineage>
        <taxon>Eukaryota</taxon>
        <taxon>Viridiplantae</taxon>
        <taxon>Streptophyta</taxon>
        <taxon>Embryophyta</taxon>
        <taxon>Tracheophyta</taxon>
        <taxon>Spermatophyta</taxon>
        <taxon>Magnoliopsida</taxon>
        <taxon>eudicotyledons</taxon>
        <taxon>Gunneridae</taxon>
        <taxon>Pentapetalae</taxon>
        <taxon>rosids</taxon>
        <taxon>fabids</taxon>
        <taxon>Fabales</taxon>
        <taxon>Fabaceae</taxon>
        <taxon>Papilionoideae</taxon>
        <taxon>50 kb inversion clade</taxon>
        <taxon>NPAAA clade</taxon>
        <taxon>indigoferoid/millettioid clade</taxon>
        <taxon>Phaseoleae</taxon>
        <taxon>Phaseolus</taxon>
    </lineage>
</organism>
<dbReference type="EMBL" id="CM002294">
    <property type="protein sequence ID" value="ESW16183.1"/>
    <property type="molecule type" value="Genomic_DNA"/>
</dbReference>
<sequence length="66" mass="7334">MSPNKKASAMPSQRKTFDQALGNICDIPLSQLPTPCIKGDMVVVRVDEEDYLTSLEDCKTRLHGQI</sequence>
<protein>
    <submittedName>
        <fullName evidence="1">Uncharacterized protein</fullName>
    </submittedName>
</protein>
<evidence type="ECO:0000313" key="1">
    <source>
        <dbReference type="EMBL" id="ESW16183.1"/>
    </source>
</evidence>
<dbReference type="OrthoDB" id="1436244at2759"/>
<evidence type="ECO:0000313" key="2">
    <source>
        <dbReference type="Proteomes" id="UP000000226"/>
    </source>
</evidence>
<keyword evidence="2" id="KW-1185">Reference proteome</keyword>
<gene>
    <name evidence="1" type="ORF">PHAVU_007G135700g</name>
</gene>
<dbReference type="Proteomes" id="UP000000226">
    <property type="component" value="Chromosome 7"/>
</dbReference>
<name>V7BH32_PHAVU</name>
<reference evidence="2" key="1">
    <citation type="journal article" date="2014" name="Nat. Genet.">
        <title>A reference genome for common bean and genome-wide analysis of dual domestications.</title>
        <authorList>
            <person name="Schmutz J."/>
            <person name="McClean P.E."/>
            <person name="Mamidi S."/>
            <person name="Wu G.A."/>
            <person name="Cannon S.B."/>
            <person name="Grimwood J."/>
            <person name="Jenkins J."/>
            <person name="Shu S."/>
            <person name="Song Q."/>
            <person name="Chavarro C."/>
            <person name="Torres-Torres M."/>
            <person name="Geffroy V."/>
            <person name="Moghaddam S.M."/>
            <person name="Gao D."/>
            <person name="Abernathy B."/>
            <person name="Barry K."/>
            <person name="Blair M."/>
            <person name="Brick M.A."/>
            <person name="Chovatia M."/>
            <person name="Gepts P."/>
            <person name="Goodstein D.M."/>
            <person name="Gonzales M."/>
            <person name="Hellsten U."/>
            <person name="Hyten D.L."/>
            <person name="Jia G."/>
            <person name="Kelly J.D."/>
            <person name="Kudrna D."/>
            <person name="Lee R."/>
            <person name="Richard M.M."/>
            <person name="Miklas P.N."/>
            <person name="Osorno J.M."/>
            <person name="Rodrigues J."/>
            <person name="Thareau V."/>
            <person name="Urrea C.A."/>
            <person name="Wang M."/>
            <person name="Yu Y."/>
            <person name="Zhang M."/>
            <person name="Wing R.A."/>
            <person name="Cregan P.B."/>
            <person name="Rokhsar D.S."/>
            <person name="Jackson S.A."/>
        </authorList>
    </citation>
    <scope>NUCLEOTIDE SEQUENCE [LARGE SCALE GENOMIC DNA]</scope>
    <source>
        <strain evidence="2">cv. G19833</strain>
    </source>
</reference>
<dbReference type="Gramene" id="ESW16183">
    <property type="protein sequence ID" value="ESW16183"/>
    <property type="gene ID" value="PHAVU_007G135700g"/>
</dbReference>
<accession>V7BH32</accession>